<feature type="compositionally biased region" description="Basic and acidic residues" evidence="1">
    <location>
        <begin position="362"/>
        <end position="377"/>
    </location>
</feature>
<feature type="compositionally biased region" description="Basic and acidic residues" evidence="1">
    <location>
        <begin position="458"/>
        <end position="474"/>
    </location>
</feature>
<organism evidence="3 4">
    <name type="scientific">Arabidopsis thaliana x Arabidopsis arenosa</name>
    <dbReference type="NCBI Taxonomy" id="1240361"/>
    <lineage>
        <taxon>Eukaryota</taxon>
        <taxon>Viridiplantae</taxon>
        <taxon>Streptophyta</taxon>
        <taxon>Embryophyta</taxon>
        <taxon>Tracheophyta</taxon>
        <taxon>Spermatophyta</taxon>
        <taxon>Magnoliopsida</taxon>
        <taxon>eudicotyledons</taxon>
        <taxon>Gunneridae</taxon>
        <taxon>Pentapetalae</taxon>
        <taxon>rosids</taxon>
        <taxon>malvids</taxon>
        <taxon>Brassicales</taxon>
        <taxon>Brassicaceae</taxon>
        <taxon>Camelineae</taxon>
        <taxon>Arabidopsis</taxon>
    </lineage>
</organism>
<keyword evidence="4" id="KW-1185">Reference proteome</keyword>
<evidence type="ECO:0000259" key="2">
    <source>
        <dbReference type="PROSITE" id="PS50878"/>
    </source>
</evidence>
<feature type="region of interest" description="Disordered" evidence="1">
    <location>
        <begin position="31"/>
        <end position="52"/>
    </location>
</feature>
<evidence type="ECO:0000313" key="3">
    <source>
        <dbReference type="EMBL" id="KAG7585623.1"/>
    </source>
</evidence>
<feature type="domain" description="Reverse transcriptase" evidence="2">
    <location>
        <begin position="897"/>
        <end position="1165"/>
    </location>
</feature>
<dbReference type="Pfam" id="PF00078">
    <property type="entry name" value="RVT_1"/>
    <property type="match status" value="1"/>
</dbReference>
<name>A0A8T2BI78_9BRAS</name>
<dbReference type="InterPro" id="IPR000477">
    <property type="entry name" value="RT_dom"/>
</dbReference>
<comment type="caution">
    <text evidence="3">The sequence shown here is derived from an EMBL/GenBank/DDBJ whole genome shotgun (WGS) entry which is preliminary data.</text>
</comment>
<dbReference type="InterPro" id="IPR026960">
    <property type="entry name" value="RVT-Znf"/>
</dbReference>
<feature type="region of interest" description="Disordered" evidence="1">
    <location>
        <begin position="360"/>
        <end position="397"/>
    </location>
</feature>
<dbReference type="InterPro" id="IPR005135">
    <property type="entry name" value="Endo/exonuclease/phosphatase"/>
</dbReference>
<dbReference type="PANTHER" id="PTHR19446">
    <property type="entry name" value="REVERSE TRANSCRIPTASES"/>
    <property type="match status" value="1"/>
</dbReference>
<dbReference type="EMBL" id="JAEFBK010000007">
    <property type="protein sequence ID" value="KAG7585623.1"/>
    <property type="molecule type" value="Genomic_DNA"/>
</dbReference>
<accession>A0A8T2BI78</accession>
<sequence>MLPAAASPSRPGDALLPESGLVAIAAAVSQEKGSTTSTQHAKEKEGFSNRGNEVVLDSQEVSSSNPVTVNRNEKRSYVNAAKKHIFTKQKFVVSEVDGQERVVVPKEVFIGAKPMWEDFLIGRFLNSKAPHVGKIHMIVNKIWRLGDRSSLIDVFEVDESTVKFRIRNEGMRHRILNRGMWNIMDIPMIVAKWTPFKEEAQPAMKTMPLWITLTNIPPSMFTDKGLEFLASAVGEPKRLHPKTEACVSFDEAQILVEADLTKSLPTEYTFTGEEEGELDYVVKYAYPWLPPRCTCCQKWGHLYKNCLAAAPKSPGKLDSSMKVTEEIRTINKAVSPGKKGNADASPAELTGVNNAAETRVCVGEKGEEVSEKVGSDGEDKEEGWITPRSSKSPVRSKEGLKFGEVSILTNSYSVLGENEALEEGQNVDSDAGDTRVSSKPGDQTEENREDNGGVTKPRKPELPLRPSLPRDSKTAHKAVSMSSTQSTRGLPKDQKDQEEEFFCSFVYASNSAEERKELWTELKDHYDSPIIRRKPWLIFGDFNETLDIKEHSHGLDNPMVTTGMRDFQQVVNYCSVSDMEAQGPLYTWCNKRENDLIMKKLDRVMINDGWTQAFPQSYSVFEAGGVSDHLRCQISLNCEAGSKVKGPKPFKFVNALTDMEDFKPMVDAYWKETEPIFSSTSSLFRFSKKLKGLKTKIRSLARDRLGNLIKKSKEAYETLCQKQQVNLTNPSPQAMVEENEAYARWDRVSDLEEKFLKQKSKLHWLQVGDKNTKAFHRAAATREAQNTIREILSNDGTVKVKKEEIKAEAERFFREFLQLIPNDYEGITITDLQQLLPFRCSAVDQQSLIRTVTDEEIKKVLFSMPNDKAPGPDGYTSEFYKAAWEIIGKEFTLAIQSFFTKGFLPKGINSTILALIPKKTEAREMRDYRPISCCNVIYKVISKIIANRLKTVLPKFVAGNQSAFVKDRLLIENLLLATELVKDYHKDTISSRCAIKIDISKAFDSVQWCFIRNVLTALNFPQEFIHWITLCITTASFSVQVNGELAGYFQSSRGLRQGCALSPYLFVISMDVLSKMLDKAAGAQKFGYHPRCKSMGLTHLTFADDLMISMEKSTVYLAGQSDITHLNIANRFPFSIGQLSVSWSPLGRLIDVTGERGLIDMGIGRRMNLVEAWTHHRRRRHRTECLNQIEDALAAARNKRTAAEDKVMWKRQTDVFNAKFSTKETWHCIRTLTSKVPWYKGVWFTHSTPKYSFCTWLAAHGRLSTGDRMLKWKAGASSVDCIFCQHPIETRDHLFFSCVYSSEIWAALAKGVFKQRYTSDWGLLLDYISTAQPNRVEQYLQRYVFQVVVYTLWRERNCRRHGEQPNSAAQLIAWTDKQIRNQLSSIRQAGDRRYEEGLQLWFKSRS</sequence>
<dbReference type="Pfam" id="PF03372">
    <property type="entry name" value="Exo_endo_phos"/>
    <property type="match status" value="1"/>
</dbReference>
<dbReference type="InterPro" id="IPR025558">
    <property type="entry name" value="DUF4283"/>
</dbReference>
<gene>
    <name evidence="3" type="ORF">ISN45_Aa02g009690</name>
</gene>
<evidence type="ECO:0000256" key="1">
    <source>
        <dbReference type="SAM" id="MobiDB-lite"/>
    </source>
</evidence>
<evidence type="ECO:0000313" key="4">
    <source>
        <dbReference type="Proteomes" id="UP000694240"/>
    </source>
</evidence>
<dbReference type="Proteomes" id="UP000694240">
    <property type="component" value="Chromosome 7"/>
</dbReference>
<protein>
    <recommendedName>
        <fullName evidence="2">Reverse transcriptase domain-containing protein</fullName>
    </recommendedName>
</protein>
<dbReference type="Pfam" id="PF13966">
    <property type="entry name" value="zf-RVT"/>
    <property type="match status" value="1"/>
</dbReference>
<proteinExistence type="predicted"/>
<dbReference type="CDD" id="cd01650">
    <property type="entry name" value="RT_nLTR_like"/>
    <property type="match status" value="1"/>
</dbReference>
<dbReference type="PROSITE" id="PS50878">
    <property type="entry name" value="RT_POL"/>
    <property type="match status" value="1"/>
</dbReference>
<reference evidence="3 4" key="1">
    <citation type="submission" date="2020-12" db="EMBL/GenBank/DDBJ databases">
        <title>Concerted genomic and epigenomic changes stabilize Arabidopsis allopolyploids.</title>
        <authorList>
            <person name="Chen Z."/>
        </authorList>
    </citation>
    <scope>NUCLEOTIDE SEQUENCE [LARGE SCALE GENOMIC DNA]</scope>
    <source>
        <strain evidence="3">Allo738</strain>
        <tissue evidence="3">Leaf</tissue>
    </source>
</reference>
<feature type="region of interest" description="Disordered" evidence="1">
    <location>
        <begin position="422"/>
        <end position="494"/>
    </location>
</feature>
<dbReference type="Pfam" id="PF14111">
    <property type="entry name" value="DUF4283"/>
    <property type="match status" value="1"/>
</dbReference>